<dbReference type="InterPro" id="IPR029063">
    <property type="entry name" value="SAM-dependent_MTases_sf"/>
</dbReference>
<dbReference type="OrthoDB" id="9814755at2"/>
<feature type="binding site" evidence="7 8">
    <location>
        <position position="17"/>
    </location>
    <ligand>
        <name>S-adenosyl-L-methionine</name>
        <dbReference type="ChEBI" id="CHEBI:59789"/>
    </ligand>
</feature>
<feature type="binding site" evidence="7 8">
    <location>
        <position position="64"/>
    </location>
    <ligand>
        <name>S-adenosyl-L-methionine</name>
        <dbReference type="ChEBI" id="CHEBI:59789"/>
    </ligand>
</feature>
<dbReference type="GO" id="GO:0005829">
    <property type="term" value="C:cytosol"/>
    <property type="evidence" value="ECO:0007669"/>
    <property type="project" value="TreeGrafter"/>
</dbReference>
<keyword evidence="11" id="KW-1185">Reference proteome</keyword>
<feature type="binding site" evidence="7 8">
    <location>
        <position position="89"/>
    </location>
    <ligand>
        <name>S-adenosyl-L-methionine</name>
        <dbReference type="ChEBI" id="CHEBI:59789"/>
    </ligand>
</feature>
<accession>W5V1D9</accession>
<dbReference type="GO" id="GO:0003723">
    <property type="term" value="F:RNA binding"/>
    <property type="evidence" value="ECO:0007669"/>
    <property type="project" value="UniProtKB-UniRule"/>
</dbReference>
<dbReference type="InterPro" id="IPR001737">
    <property type="entry name" value="KsgA/Erm"/>
</dbReference>
<keyword evidence="1 7" id="KW-0963">Cytoplasm</keyword>
<feature type="binding site" evidence="7 8">
    <location>
        <position position="19"/>
    </location>
    <ligand>
        <name>S-adenosyl-L-methionine</name>
        <dbReference type="ChEBI" id="CHEBI:59789"/>
    </ligand>
</feature>
<dbReference type="InterPro" id="IPR011530">
    <property type="entry name" value="rRNA_adenine_dimethylase"/>
</dbReference>
<dbReference type="SMART" id="SM00650">
    <property type="entry name" value="rADc"/>
    <property type="match status" value="1"/>
</dbReference>
<feature type="binding site" evidence="7 8">
    <location>
        <position position="106"/>
    </location>
    <ligand>
        <name>S-adenosyl-L-methionine</name>
        <dbReference type="ChEBI" id="CHEBI:59789"/>
    </ligand>
</feature>
<keyword evidence="6 7" id="KW-0694">RNA-binding</keyword>
<evidence type="ECO:0000256" key="5">
    <source>
        <dbReference type="ARBA" id="ARBA00022691"/>
    </source>
</evidence>
<comment type="function">
    <text evidence="7">Specifically dimethylates two adjacent adenosines (A1518 and A1519) in the loop of a conserved hairpin near the 3'-end of 16S rRNA in the 30S particle. May play a critical role in biogenesis of 30S subunits.</text>
</comment>
<keyword evidence="4 7" id="KW-0808">Transferase</keyword>
<reference evidence="10 11" key="1">
    <citation type="journal article" date="2014" name="Genome Announc.">
        <title>Complete Genome Sequence of Mycoplasma bovoculi Strain M165/69T (ATCC 29104).</title>
        <authorList>
            <person name="Calcutt M.J."/>
            <person name="Foecking M.F."/>
        </authorList>
    </citation>
    <scope>NUCLEOTIDE SEQUENCE [LARGE SCALE GENOMIC DNA]</scope>
    <source>
        <strain evidence="10">M165/69</strain>
    </source>
</reference>
<proteinExistence type="inferred from homology"/>
<dbReference type="Proteomes" id="UP000019229">
    <property type="component" value="Chromosome"/>
</dbReference>
<evidence type="ECO:0000256" key="8">
    <source>
        <dbReference type="PROSITE-ProRule" id="PRU01026"/>
    </source>
</evidence>
<dbReference type="RefSeq" id="WP_022935410.1">
    <property type="nucleotide sequence ID" value="NZ_CP007154.1"/>
</dbReference>
<feature type="binding site" evidence="7 8">
    <location>
        <position position="43"/>
    </location>
    <ligand>
        <name>S-adenosyl-L-methionine</name>
        <dbReference type="ChEBI" id="CHEBI:59789"/>
    </ligand>
</feature>
<dbReference type="HAMAP" id="MF_00607">
    <property type="entry name" value="16SrRNA_methyltr_A"/>
    <property type="match status" value="1"/>
</dbReference>
<keyword evidence="3 7" id="KW-0489">Methyltransferase</keyword>
<evidence type="ECO:0000256" key="7">
    <source>
        <dbReference type="HAMAP-Rule" id="MF_00607"/>
    </source>
</evidence>
<evidence type="ECO:0000256" key="6">
    <source>
        <dbReference type="ARBA" id="ARBA00022884"/>
    </source>
</evidence>
<dbReference type="PROSITE" id="PS01131">
    <property type="entry name" value="RRNA_A_DIMETH"/>
    <property type="match status" value="1"/>
</dbReference>
<dbReference type="CDD" id="cd02440">
    <property type="entry name" value="AdoMet_MTases"/>
    <property type="match status" value="1"/>
</dbReference>
<dbReference type="eggNOG" id="COG0030">
    <property type="taxonomic scope" value="Bacteria"/>
</dbReference>
<protein>
    <recommendedName>
        <fullName evidence="7">Ribosomal RNA small subunit methyltransferase A</fullName>
        <ecNumber evidence="7">2.1.1.182</ecNumber>
    </recommendedName>
    <alternativeName>
        <fullName evidence="7">16S rRNA (adenine(1518)-N(6)/adenine(1519)-N(6))-dimethyltransferase</fullName>
    </alternativeName>
    <alternativeName>
        <fullName evidence="7">16S rRNA dimethyladenosine transferase</fullName>
    </alternativeName>
    <alternativeName>
        <fullName evidence="7">16S rRNA dimethylase</fullName>
    </alternativeName>
    <alternativeName>
        <fullName evidence="7">S-adenosylmethionine-6-N', N'-adenosyl(rRNA) dimethyltransferase</fullName>
    </alternativeName>
</protein>
<dbReference type="NCBIfam" id="TIGR00755">
    <property type="entry name" value="ksgA"/>
    <property type="match status" value="1"/>
</dbReference>
<feature type="domain" description="Ribosomal RNA adenine methylase transferase N-terminal" evidence="9">
    <location>
        <begin position="24"/>
        <end position="191"/>
    </location>
</feature>
<dbReference type="HOGENOM" id="CLU_041220_0_1_14"/>
<name>W5V1D9_9BACT</name>
<dbReference type="KEGG" id="mbc:MYB_02795"/>
<evidence type="ECO:0000256" key="3">
    <source>
        <dbReference type="ARBA" id="ARBA00022603"/>
    </source>
</evidence>
<keyword evidence="2 7" id="KW-0698">rRNA processing</keyword>
<dbReference type="PANTHER" id="PTHR11727">
    <property type="entry name" value="DIMETHYLADENOSINE TRANSFERASE"/>
    <property type="match status" value="1"/>
</dbReference>
<evidence type="ECO:0000313" key="10">
    <source>
        <dbReference type="EMBL" id="AHH45558.1"/>
    </source>
</evidence>
<dbReference type="Gene3D" id="3.40.50.150">
    <property type="entry name" value="Vaccinia Virus protein VP39"/>
    <property type="match status" value="1"/>
</dbReference>
<comment type="subcellular location">
    <subcellularLocation>
        <location evidence="7">Cytoplasm</location>
    </subcellularLocation>
</comment>
<evidence type="ECO:0000256" key="4">
    <source>
        <dbReference type="ARBA" id="ARBA00022679"/>
    </source>
</evidence>
<dbReference type="PANTHER" id="PTHR11727:SF7">
    <property type="entry name" value="DIMETHYLADENOSINE TRANSFERASE-RELATED"/>
    <property type="match status" value="1"/>
</dbReference>
<organism evidence="10 11">
    <name type="scientific">Mesomycoplasma bovoculi M165/69</name>
    <dbReference type="NCBI Taxonomy" id="743966"/>
    <lineage>
        <taxon>Bacteria</taxon>
        <taxon>Bacillati</taxon>
        <taxon>Mycoplasmatota</taxon>
        <taxon>Mycoplasmoidales</taxon>
        <taxon>Metamycoplasmataceae</taxon>
        <taxon>Mesomycoplasma</taxon>
    </lineage>
</organism>
<dbReference type="GO" id="GO:0052908">
    <property type="term" value="F:16S rRNA (adenine(1518)-N(6)/adenine(1519)-N(6))-dimethyltransferase activity"/>
    <property type="evidence" value="ECO:0007669"/>
    <property type="project" value="UniProtKB-EC"/>
</dbReference>
<dbReference type="SUPFAM" id="SSF53335">
    <property type="entry name" value="S-adenosyl-L-methionine-dependent methyltransferases"/>
    <property type="match status" value="1"/>
</dbReference>
<gene>
    <name evidence="7" type="primary">rsmA</name>
    <name evidence="7" type="synonym">ksgA</name>
    <name evidence="10" type="ORF">MYB_02795</name>
</gene>
<dbReference type="AlphaFoldDB" id="W5V1D9"/>
<sequence>MKKSNNKIQAKKRFGQNFLQNQEVIDAIINSVEFSGKEIIEIGPGHGAITIELAKQAKELIAYEIDKSLIPKLENVFKNKANVKIINQDFLEVDLNFSSKKTIIANIPYNITSDILFKVFGKINNFETIALMVQDEVADRIVAKSNTSDFSKLSLACQYVAEVEKMFRIHPNSFFPEPKVFSAFVIFKVKKNINQEQANIFFNFVKKCFSMKRKTFFNNLITFLNKENVNLIFENFGLNPNVRPQQLNLEQYIQICNFVISNKLD</sequence>
<evidence type="ECO:0000313" key="11">
    <source>
        <dbReference type="Proteomes" id="UP000019229"/>
    </source>
</evidence>
<dbReference type="PATRIC" id="fig|743966.3.peg.563"/>
<evidence type="ECO:0000256" key="2">
    <source>
        <dbReference type="ARBA" id="ARBA00022552"/>
    </source>
</evidence>
<dbReference type="InterPro" id="IPR023165">
    <property type="entry name" value="rRNA_Ade_diMease-like_C"/>
</dbReference>
<comment type="similarity">
    <text evidence="7">Belongs to the class I-like SAM-binding methyltransferase superfamily. rRNA adenine N(6)-methyltransferase family. RsmA subfamily.</text>
</comment>
<keyword evidence="5 7" id="KW-0949">S-adenosyl-L-methionine</keyword>
<dbReference type="Pfam" id="PF00398">
    <property type="entry name" value="RrnaAD"/>
    <property type="match status" value="1"/>
</dbReference>
<evidence type="ECO:0000256" key="1">
    <source>
        <dbReference type="ARBA" id="ARBA00022490"/>
    </source>
</evidence>
<evidence type="ECO:0000259" key="9">
    <source>
        <dbReference type="SMART" id="SM00650"/>
    </source>
</evidence>
<dbReference type="PROSITE" id="PS51689">
    <property type="entry name" value="SAM_RNA_A_N6_MT"/>
    <property type="match status" value="1"/>
</dbReference>
<dbReference type="EC" id="2.1.1.182" evidence="7"/>
<dbReference type="Gene3D" id="1.10.8.100">
    <property type="entry name" value="Ribosomal RNA adenine dimethylase-like, domain 2"/>
    <property type="match status" value="1"/>
</dbReference>
<comment type="catalytic activity">
    <reaction evidence="7">
        <text>adenosine(1518)/adenosine(1519) in 16S rRNA + 4 S-adenosyl-L-methionine = N(6)-dimethyladenosine(1518)/N(6)-dimethyladenosine(1519) in 16S rRNA + 4 S-adenosyl-L-homocysteine + 4 H(+)</text>
        <dbReference type="Rhea" id="RHEA:19609"/>
        <dbReference type="Rhea" id="RHEA-COMP:10232"/>
        <dbReference type="Rhea" id="RHEA-COMP:10233"/>
        <dbReference type="ChEBI" id="CHEBI:15378"/>
        <dbReference type="ChEBI" id="CHEBI:57856"/>
        <dbReference type="ChEBI" id="CHEBI:59789"/>
        <dbReference type="ChEBI" id="CHEBI:74411"/>
        <dbReference type="ChEBI" id="CHEBI:74493"/>
        <dbReference type="EC" id="2.1.1.182"/>
    </reaction>
</comment>
<dbReference type="STRING" id="743966.MYB_02795"/>
<dbReference type="EMBL" id="CP007154">
    <property type="protein sequence ID" value="AHH45558.1"/>
    <property type="molecule type" value="Genomic_DNA"/>
</dbReference>
<dbReference type="InterPro" id="IPR020598">
    <property type="entry name" value="rRNA_Ade_methylase_Trfase_N"/>
</dbReference>
<dbReference type="InterPro" id="IPR020596">
    <property type="entry name" value="rRNA_Ade_Mease_Trfase_CS"/>
</dbReference>